<evidence type="ECO:0000256" key="1">
    <source>
        <dbReference type="SAM" id="MobiDB-lite"/>
    </source>
</evidence>
<comment type="caution">
    <text evidence="2">The sequence shown here is derived from an EMBL/GenBank/DDBJ whole genome shotgun (WGS) entry which is preliminary data.</text>
</comment>
<reference evidence="2" key="1">
    <citation type="submission" date="2023-06" db="EMBL/GenBank/DDBJ databases">
        <authorList>
            <person name="Noh H."/>
        </authorList>
    </citation>
    <scope>NUCLEOTIDE SEQUENCE</scope>
    <source>
        <strain evidence="2">DUCC20226</strain>
    </source>
</reference>
<dbReference type="AlphaFoldDB" id="A0AAD9SDR5"/>
<evidence type="ECO:0000313" key="3">
    <source>
        <dbReference type="Proteomes" id="UP001265746"/>
    </source>
</evidence>
<sequence length="138" mass="14914">MRNPSPPERIEKATNTSAGIPPTFSSFSSIETLQLAKHKAVHSKTIPKRLEYKKPKESDKMCMGATCPDCSKKSWRGCGKHITSAMSGVPENDWCTCEPRVEVDGKSYPHAAPVAIPGASWLGGLMGGGQKKEGKDEL</sequence>
<dbReference type="Proteomes" id="UP001265746">
    <property type="component" value="Unassembled WGS sequence"/>
</dbReference>
<feature type="region of interest" description="Disordered" evidence="1">
    <location>
        <begin position="1"/>
        <end position="21"/>
    </location>
</feature>
<dbReference type="PANTHER" id="PTHR34724">
    <property type="entry name" value="OS12G0596101 PROTEIN"/>
    <property type="match status" value="1"/>
</dbReference>
<proteinExistence type="predicted"/>
<organism evidence="2 3">
    <name type="scientific">Phomopsis amygdali</name>
    <name type="common">Fusicoccum amygdali</name>
    <dbReference type="NCBI Taxonomy" id="1214568"/>
    <lineage>
        <taxon>Eukaryota</taxon>
        <taxon>Fungi</taxon>
        <taxon>Dikarya</taxon>
        <taxon>Ascomycota</taxon>
        <taxon>Pezizomycotina</taxon>
        <taxon>Sordariomycetes</taxon>
        <taxon>Sordariomycetidae</taxon>
        <taxon>Diaporthales</taxon>
        <taxon>Diaporthaceae</taxon>
        <taxon>Diaporthe</taxon>
    </lineage>
</organism>
<gene>
    <name evidence="2" type="ORF">N8I77_007783</name>
</gene>
<accession>A0AAD9SDR5</accession>
<dbReference type="PANTHER" id="PTHR34724:SF2">
    <property type="entry name" value="OS12G0596101 PROTEIN"/>
    <property type="match status" value="1"/>
</dbReference>
<keyword evidence="3" id="KW-1185">Reference proteome</keyword>
<protein>
    <submittedName>
        <fullName evidence="2">Uncharacterized protein</fullName>
    </submittedName>
</protein>
<evidence type="ECO:0000313" key="2">
    <source>
        <dbReference type="EMBL" id="KAK2604890.1"/>
    </source>
</evidence>
<name>A0AAD9SDR5_PHOAM</name>
<dbReference type="EMBL" id="JAUJFL010000004">
    <property type="protein sequence ID" value="KAK2604890.1"/>
    <property type="molecule type" value="Genomic_DNA"/>
</dbReference>